<evidence type="ECO:0000313" key="9">
    <source>
        <dbReference type="EMBL" id="HIR94121.1"/>
    </source>
</evidence>
<name>A0A9D1JH43_9FIRM</name>
<gene>
    <name evidence="9" type="primary">mreD</name>
    <name evidence="9" type="ORF">IAB98_11950</name>
</gene>
<feature type="transmembrane region" description="Helical" evidence="8">
    <location>
        <begin position="100"/>
        <end position="121"/>
    </location>
</feature>
<dbReference type="AlphaFoldDB" id="A0A9D1JH43"/>
<reference evidence="9" key="1">
    <citation type="submission" date="2020-10" db="EMBL/GenBank/DDBJ databases">
        <authorList>
            <person name="Gilroy R."/>
        </authorList>
    </citation>
    <scope>NUCLEOTIDE SEQUENCE</scope>
    <source>
        <strain evidence="9">ChiSxjej1B13-7041</strain>
    </source>
</reference>
<dbReference type="PIRSF" id="PIRSF037497">
    <property type="entry name" value="MreD_Clostridium/Treponema_prd"/>
    <property type="match status" value="1"/>
</dbReference>
<dbReference type="NCBIfam" id="TIGR03426">
    <property type="entry name" value="shape_MreD"/>
    <property type="match status" value="1"/>
</dbReference>
<dbReference type="Pfam" id="PF04093">
    <property type="entry name" value="MreD"/>
    <property type="match status" value="1"/>
</dbReference>
<comment type="caution">
    <text evidence="9">The sequence shown here is derived from an EMBL/GenBank/DDBJ whole genome shotgun (WGS) entry which is preliminary data.</text>
</comment>
<keyword evidence="6 8" id="KW-1133">Transmembrane helix</keyword>
<keyword evidence="5" id="KW-0133">Cell shape</keyword>
<feature type="transmembrane region" description="Helical" evidence="8">
    <location>
        <begin position="127"/>
        <end position="150"/>
    </location>
</feature>
<keyword evidence="4 8" id="KW-0812">Transmembrane</keyword>
<comment type="subcellular location">
    <subcellularLocation>
        <location evidence="1">Cell membrane</location>
        <topology evidence="1">Multi-pass membrane protein</topology>
    </subcellularLocation>
</comment>
<proteinExistence type="inferred from homology"/>
<evidence type="ECO:0000256" key="4">
    <source>
        <dbReference type="ARBA" id="ARBA00022692"/>
    </source>
</evidence>
<dbReference type="InterPro" id="IPR007227">
    <property type="entry name" value="Cell_shape_determining_MreD"/>
</dbReference>
<reference evidence="9" key="2">
    <citation type="journal article" date="2021" name="PeerJ">
        <title>Extensive microbial diversity within the chicken gut microbiome revealed by metagenomics and culture.</title>
        <authorList>
            <person name="Gilroy R."/>
            <person name="Ravi A."/>
            <person name="Getino M."/>
            <person name="Pursley I."/>
            <person name="Horton D.L."/>
            <person name="Alikhan N.F."/>
            <person name="Baker D."/>
            <person name="Gharbi K."/>
            <person name="Hall N."/>
            <person name="Watson M."/>
            <person name="Adriaenssens E.M."/>
            <person name="Foster-Nyarko E."/>
            <person name="Jarju S."/>
            <person name="Secka A."/>
            <person name="Antonio M."/>
            <person name="Oren A."/>
            <person name="Chaudhuri R.R."/>
            <person name="La Ragione R."/>
            <person name="Hildebrand F."/>
            <person name="Pallen M.J."/>
        </authorList>
    </citation>
    <scope>NUCLEOTIDE SEQUENCE</scope>
    <source>
        <strain evidence="9">ChiSxjej1B13-7041</strain>
    </source>
</reference>
<evidence type="ECO:0000256" key="5">
    <source>
        <dbReference type="ARBA" id="ARBA00022960"/>
    </source>
</evidence>
<dbReference type="InterPro" id="IPR017225">
    <property type="entry name" value="Cell_shape_determin_MreD_prd"/>
</dbReference>
<evidence type="ECO:0000256" key="8">
    <source>
        <dbReference type="SAM" id="Phobius"/>
    </source>
</evidence>
<organism evidence="9 10">
    <name type="scientific">Candidatus Egerieimonas intestinavium</name>
    <dbReference type="NCBI Taxonomy" id="2840777"/>
    <lineage>
        <taxon>Bacteria</taxon>
        <taxon>Bacillati</taxon>
        <taxon>Bacillota</taxon>
        <taxon>Clostridia</taxon>
        <taxon>Lachnospirales</taxon>
        <taxon>Lachnospiraceae</taxon>
        <taxon>Lachnospiraceae incertae sedis</taxon>
        <taxon>Candidatus Egerieimonas</taxon>
    </lineage>
</organism>
<dbReference type="GO" id="GO:0005886">
    <property type="term" value="C:plasma membrane"/>
    <property type="evidence" value="ECO:0007669"/>
    <property type="project" value="UniProtKB-SubCell"/>
</dbReference>
<evidence type="ECO:0000256" key="2">
    <source>
        <dbReference type="ARBA" id="ARBA00007776"/>
    </source>
</evidence>
<keyword evidence="7 8" id="KW-0472">Membrane</keyword>
<accession>A0A9D1JH43</accession>
<evidence type="ECO:0000256" key="7">
    <source>
        <dbReference type="ARBA" id="ARBA00023136"/>
    </source>
</evidence>
<sequence>MRRKLVLAAMVLVTFLLQTTVFPNLAIASVAPNLLLILTVAFGFLRGKKEGLFLGFFCGLIIDLFYGDYLGFHALLYMYLGFFNGFVHNVYYDEDIKVPVLLVAVSDLVYNAVIYFVQFLMRGRLDVFYYLEHIILPEIVYTVLITMICYRLLFLINKKLEAHELEGQRAFWLRR</sequence>
<dbReference type="EMBL" id="DVHU01000106">
    <property type="protein sequence ID" value="HIR94121.1"/>
    <property type="molecule type" value="Genomic_DNA"/>
</dbReference>
<keyword evidence="3" id="KW-1003">Cell membrane</keyword>
<feature type="transmembrane region" description="Helical" evidence="8">
    <location>
        <begin position="52"/>
        <end position="80"/>
    </location>
</feature>
<dbReference type="GO" id="GO:0008360">
    <property type="term" value="P:regulation of cell shape"/>
    <property type="evidence" value="ECO:0007669"/>
    <property type="project" value="UniProtKB-KW"/>
</dbReference>
<evidence type="ECO:0000256" key="1">
    <source>
        <dbReference type="ARBA" id="ARBA00004651"/>
    </source>
</evidence>
<comment type="similarity">
    <text evidence="2">Belongs to the MreD family.</text>
</comment>
<evidence type="ECO:0000313" key="10">
    <source>
        <dbReference type="Proteomes" id="UP000886841"/>
    </source>
</evidence>
<evidence type="ECO:0000256" key="6">
    <source>
        <dbReference type="ARBA" id="ARBA00022989"/>
    </source>
</evidence>
<dbReference type="Proteomes" id="UP000886841">
    <property type="component" value="Unassembled WGS sequence"/>
</dbReference>
<protein>
    <submittedName>
        <fullName evidence="9">Rod shape-determining protein MreD</fullName>
    </submittedName>
</protein>
<evidence type="ECO:0000256" key="3">
    <source>
        <dbReference type="ARBA" id="ARBA00022475"/>
    </source>
</evidence>